<name>A0A7J7TDP8_RHIFE</name>
<dbReference type="AlphaFoldDB" id="A0A7J7TDP8"/>
<dbReference type="EMBL" id="JACAGC010000020">
    <property type="protein sequence ID" value="KAF6298841.1"/>
    <property type="molecule type" value="Genomic_DNA"/>
</dbReference>
<reference evidence="1 2" key="1">
    <citation type="journal article" date="2020" name="Nature">
        <title>Six reference-quality genomes reveal evolution of bat adaptations.</title>
        <authorList>
            <person name="Jebb D."/>
            <person name="Huang Z."/>
            <person name="Pippel M."/>
            <person name="Hughes G.M."/>
            <person name="Lavrichenko K."/>
            <person name="Devanna P."/>
            <person name="Winkler S."/>
            <person name="Jermiin L.S."/>
            <person name="Skirmuntt E.C."/>
            <person name="Katzourakis A."/>
            <person name="Burkitt-Gray L."/>
            <person name="Ray D.A."/>
            <person name="Sullivan K.A.M."/>
            <person name="Roscito J.G."/>
            <person name="Kirilenko B.M."/>
            <person name="Davalos L.M."/>
            <person name="Corthals A.P."/>
            <person name="Power M.L."/>
            <person name="Jones G."/>
            <person name="Ransome R.D."/>
            <person name="Dechmann D.K.N."/>
            <person name="Locatelli A.G."/>
            <person name="Puechmaille S.J."/>
            <person name="Fedrigo O."/>
            <person name="Jarvis E.D."/>
            <person name="Hiller M."/>
            <person name="Vernes S.C."/>
            <person name="Myers E.W."/>
            <person name="Teeling E.C."/>
        </authorList>
    </citation>
    <scope>NUCLEOTIDE SEQUENCE [LARGE SCALE GENOMIC DNA]</scope>
    <source>
        <strain evidence="1">MRhiFer1</strain>
        <tissue evidence="1">Lung</tissue>
    </source>
</reference>
<evidence type="ECO:0000313" key="2">
    <source>
        <dbReference type="Proteomes" id="UP000585614"/>
    </source>
</evidence>
<protein>
    <submittedName>
        <fullName evidence="1">Uncharacterized protein</fullName>
    </submittedName>
</protein>
<gene>
    <name evidence="1" type="ORF">mRhiFer1_008896</name>
</gene>
<sequence length="147" mass="16281">MEGWEDVDGSLASIERALQVLTEQLPEKVKSTAGHVGWMFLTMLHRSMEEVLTKATQIQDRQPRWEALEVRVCQLEEKLHSGDSEAEAADVNGSDVAPHPHAQLIVQQKVKHEQPLGPGGIAASNPAVTEFTTYTPYTPTELQELGR</sequence>
<organism evidence="1 2">
    <name type="scientific">Rhinolophus ferrumequinum</name>
    <name type="common">Greater horseshoe bat</name>
    <dbReference type="NCBI Taxonomy" id="59479"/>
    <lineage>
        <taxon>Eukaryota</taxon>
        <taxon>Metazoa</taxon>
        <taxon>Chordata</taxon>
        <taxon>Craniata</taxon>
        <taxon>Vertebrata</taxon>
        <taxon>Euteleostomi</taxon>
        <taxon>Mammalia</taxon>
        <taxon>Eutheria</taxon>
        <taxon>Laurasiatheria</taxon>
        <taxon>Chiroptera</taxon>
        <taxon>Yinpterochiroptera</taxon>
        <taxon>Rhinolophoidea</taxon>
        <taxon>Rhinolophidae</taxon>
        <taxon>Rhinolophinae</taxon>
        <taxon>Rhinolophus</taxon>
    </lineage>
</organism>
<proteinExistence type="predicted"/>
<evidence type="ECO:0000313" key="1">
    <source>
        <dbReference type="EMBL" id="KAF6298841.1"/>
    </source>
</evidence>
<comment type="caution">
    <text evidence="1">The sequence shown here is derived from an EMBL/GenBank/DDBJ whole genome shotgun (WGS) entry which is preliminary data.</text>
</comment>
<dbReference type="Proteomes" id="UP000585614">
    <property type="component" value="Unassembled WGS sequence"/>
</dbReference>
<accession>A0A7J7TDP8</accession>